<dbReference type="Proteomes" id="UP001610446">
    <property type="component" value="Unassembled WGS sequence"/>
</dbReference>
<sequence length="193" mass="20660">MEPARKTGKQVTGSRCDIMVQSSASAKVRAPTTVPSAMMLDWSLFSSTVASCALSDRPFGGLVVALLISSLPPVVTSGLGGSPRPTFLLSVARSSLARALVFPFCWHFTSLLRNAPQPTKQSKPPLQTGKSHCDLPLISFLPPPLPLLAPLVRATTIDIVRAALFLRLCLLLLSFSYRSPMPPSLCAFLLMSP</sequence>
<evidence type="ECO:0000313" key="1">
    <source>
        <dbReference type="EMBL" id="KAL2849139.1"/>
    </source>
</evidence>
<protein>
    <submittedName>
        <fullName evidence="1">Uncharacterized protein</fullName>
    </submittedName>
</protein>
<evidence type="ECO:0000313" key="2">
    <source>
        <dbReference type="Proteomes" id="UP001610446"/>
    </source>
</evidence>
<gene>
    <name evidence="1" type="ORF">BJY01DRAFT_149174</name>
</gene>
<comment type="caution">
    <text evidence="1">The sequence shown here is derived from an EMBL/GenBank/DDBJ whole genome shotgun (WGS) entry which is preliminary data.</text>
</comment>
<proteinExistence type="predicted"/>
<keyword evidence="2" id="KW-1185">Reference proteome</keyword>
<organism evidence="1 2">
    <name type="scientific">Aspergillus pseudoustus</name>
    <dbReference type="NCBI Taxonomy" id="1810923"/>
    <lineage>
        <taxon>Eukaryota</taxon>
        <taxon>Fungi</taxon>
        <taxon>Dikarya</taxon>
        <taxon>Ascomycota</taxon>
        <taxon>Pezizomycotina</taxon>
        <taxon>Eurotiomycetes</taxon>
        <taxon>Eurotiomycetidae</taxon>
        <taxon>Eurotiales</taxon>
        <taxon>Aspergillaceae</taxon>
        <taxon>Aspergillus</taxon>
        <taxon>Aspergillus subgen. Nidulantes</taxon>
    </lineage>
</organism>
<reference evidence="1 2" key="1">
    <citation type="submission" date="2024-07" db="EMBL/GenBank/DDBJ databases">
        <title>Section-level genome sequencing and comparative genomics of Aspergillus sections Usti and Cavernicolus.</title>
        <authorList>
            <consortium name="Lawrence Berkeley National Laboratory"/>
            <person name="Nybo J.L."/>
            <person name="Vesth T.C."/>
            <person name="Theobald S."/>
            <person name="Frisvad J.C."/>
            <person name="Larsen T.O."/>
            <person name="Kjaerboelling I."/>
            <person name="Rothschild-Mancinelli K."/>
            <person name="Lyhne E.K."/>
            <person name="Kogle M.E."/>
            <person name="Barry K."/>
            <person name="Clum A."/>
            <person name="Na H."/>
            <person name="Ledsgaard L."/>
            <person name="Lin J."/>
            <person name="Lipzen A."/>
            <person name="Kuo A."/>
            <person name="Riley R."/>
            <person name="Mondo S."/>
            <person name="Labutti K."/>
            <person name="Haridas S."/>
            <person name="Pangalinan J."/>
            <person name="Salamov A.A."/>
            <person name="Simmons B.A."/>
            <person name="Magnuson J.K."/>
            <person name="Chen J."/>
            <person name="Drula E."/>
            <person name="Henrissat B."/>
            <person name="Wiebenga A."/>
            <person name="Lubbers R.J."/>
            <person name="Gomes A.C."/>
            <person name="Makela M.R."/>
            <person name="Stajich J."/>
            <person name="Grigoriev I.V."/>
            <person name="Mortensen U.H."/>
            <person name="De Vries R.P."/>
            <person name="Baker S.E."/>
            <person name="Andersen M.R."/>
        </authorList>
    </citation>
    <scope>NUCLEOTIDE SEQUENCE [LARGE SCALE GENOMIC DNA]</scope>
    <source>
        <strain evidence="1 2">CBS 123904</strain>
    </source>
</reference>
<accession>A0ABR4KA61</accession>
<name>A0ABR4KA61_9EURO</name>
<dbReference type="EMBL" id="JBFXLU010000045">
    <property type="protein sequence ID" value="KAL2849139.1"/>
    <property type="molecule type" value="Genomic_DNA"/>
</dbReference>